<dbReference type="PANTHER" id="PTHR42734:SF19">
    <property type="entry name" value="IRON COMPOUNDS ABC TRANSPORTER, ATP-BINDING PROTEIN"/>
    <property type="match status" value="1"/>
</dbReference>
<evidence type="ECO:0000313" key="5">
    <source>
        <dbReference type="EMBL" id="QUH31615.1"/>
    </source>
</evidence>
<dbReference type="CDD" id="cd03214">
    <property type="entry name" value="ABC_Iron-Siderophores_B12_Hemin"/>
    <property type="match status" value="1"/>
</dbReference>
<sequence length="257" mass="29239">MLLKLKNCYYSYKPNVPILKDISFTLDEGEILAIMGCNGIGKTTLLKCIAGILKWDKGTCIFNGQNTIDADRIKDIGYVPQARKLPFSYLVKDLVVFGRNGTHNYFQSPKKEDYDIVDDILNELGIYHIRNSYCNELSGGQLQMVFIAKALSSFPKLLILDEPESHLDFYNQFKVLHTISKLAKKQGISTIINSHYPNNVMKIANKCLVLSKDKYTCGDISSIMTEKTMKEYFYVNSKLIDLHYNNKNVPSFVFLGT</sequence>
<dbReference type="PANTHER" id="PTHR42734">
    <property type="entry name" value="METAL TRANSPORT SYSTEM ATP-BINDING PROTEIN TM_0124-RELATED"/>
    <property type="match status" value="1"/>
</dbReference>
<dbReference type="OrthoDB" id="9799337at2"/>
<reference evidence="5 6" key="1">
    <citation type="submission" date="2020-07" db="EMBL/GenBank/DDBJ databases">
        <title>Vallitalea guaymasensis genome.</title>
        <authorList>
            <person name="Postec A."/>
        </authorList>
    </citation>
    <scope>NUCLEOTIDE SEQUENCE [LARGE SCALE GENOMIC DNA]</scope>
    <source>
        <strain evidence="5 6">Ra1766G1</strain>
    </source>
</reference>
<name>A0A8J8SEJ0_9FIRM</name>
<evidence type="ECO:0000313" key="6">
    <source>
        <dbReference type="Proteomes" id="UP000677305"/>
    </source>
</evidence>
<dbReference type="SMART" id="SM00382">
    <property type="entry name" value="AAA"/>
    <property type="match status" value="1"/>
</dbReference>
<evidence type="ECO:0000256" key="2">
    <source>
        <dbReference type="ARBA" id="ARBA00022741"/>
    </source>
</evidence>
<organism evidence="5 6">
    <name type="scientific">Vallitalea guaymasensis</name>
    <dbReference type="NCBI Taxonomy" id="1185412"/>
    <lineage>
        <taxon>Bacteria</taxon>
        <taxon>Bacillati</taxon>
        <taxon>Bacillota</taxon>
        <taxon>Clostridia</taxon>
        <taxon>Lachnospirales</taxon>
        <taxon>Vallitaleaceae</taxon>
        <taxon>Vallitalea</taxon>
    </lineage>
</organism>
<dbReference type="InterPro" id="IPR003439">
    <property type="entry name" value="ABC_transporter-like_ATP-bd"/>
</dbReference>
<proteinExistence type="predicted"/>
<evidence type="ECO:0000256" key="3">
    <source>
        <dbReference type="ARBA" id="ARBA00022840"/>
    </source>
</evidence>
<dbReference type="SUPFAM" id="SSF52540">
    <property type="entry name" value="P-loop containing nucleoside triphosphate hydrolases"/>
    <property type="match status" value="1"/>
</dbReference>
<protein>
    <submittedName>
        <fullName evidence="5">ABC transporter ATP-binding protein</fullName>
    </submittedName>
</protein>
<dbReference type="RefSeq" id="WP_113675037.1">
    <property type="nucleotide sequence ID" value="NZ_CP058561.1"/>
</dbReference>
<dbReference type="GO" id="GO:0016887">
    <property type="term" value="F:ATP hydrolysis activity"/>
    <property type="evidence" value="ECO:0007669"/>
    <property type="project" value="InterPro"/>
</dbReference>
<dbReference type="Pfam" id="PF00005">
    <property type="entry name" value="ABC_tran"/>
    <property type="match status" value="1"/>
</dbReference>
<dbReference type="Proteomes" id="UP000677305">
    <property type="component" value="Chromosome"/>
</dbReference>
<dbReference type="Gene3D" id="3.40.50.300">
    <property type="entry name" value="P-loop containing nucleotide triphosphate hydrolases"/>
    <property type="match status" value="1"/>
</dbReference>
<dbReference type="InterPro" id="IPR050153">
    <property type="entry name" value="Metal_Ion_Import_ABC"/>
</dbReference>
<dbReference type="InterPro" id="IPR003593">
    <property type="entry name" value="AAA+_ATPase"/>
</dbReference>
<dbReference type="InterPro" id="IPR017871">
    <property type="entry name" value="ABC_transporter-like_CS"/>
</dbReference>
<keyword evidence="1" id="KW-0813">Transport</keyword>
<dbReference type="PROSITE" id="PS00211">
    <property type="entry name" value="ABC_TRANSPORTER_1"/>
    <property type="match status" value="1"/>
</dbReference>
<dbReference type="FunFam" id="3.40.50.300:FF:000134">
    <property type="entry name" value="Iron-enterobactin ABC transporter ATP-binding protein"/>
    <property type="match status" value="1"/>
</dbReference>
<keyword evidence="2" id="KW-0547">Nucleotide-binding</keyword>
<dbReference type="KEGG" id="vgu:HYG85_22860"/>
<dbReference type="InterPro" id="IPR027417">
    <property type="entry name" value="P-loop_NTPase"/>
</dbReference>
<dbReference type="PROSITE" id="PS50893">
    <property type="entry name" value="ABC_TRANSPORTER_2"/>
    <property type="match status" value="1"/>
</dbReference>
<dbReference type="EMBL" id="CP058561">
    <property type="protein sequence ID" value="QUH31615.1"/>
    <property type="molecule type" value="Genomic_DNA"/>
</dbReference>
<dbReference type="AlphaFoldDB" id="A0A8J8SEJ0"/>
<dbReference type="GO" id="GO:0005524">
    <property type="term" value="F:ATP binding"/>
    <property type="evidence" value="ECO:0007669"/>
    <property type="project" value="UniProtKB-KW"/>
</dbReference>
<evidence type="ECO:0000256" key="1">
    <source>
        <dbReference type="ARBA" id="ARBA00022448"/>
    </source>
</evidence>
<evidence type="ECO:0000259" key="4">
    <source>
        <dbReference type="PROSITE" id="PS50893"/>
    </source>
</evidence>
<gene>
    <name evidence="5" type="ORF">HYG85_22860</name>
</gene>
<accession>A0A8J8SEJ0</accession>
<feature type="domain" description="ABC transporter" evidence="4">
    <location>
        <begin position="3"/>
        <end position="237"/>
    </location>
</feature>
<keyword evidence="3 5" id="KW-0067">ATP-binding</keyword>
<keyword evidence="6" id="KW-1185">Reference proteome</keyword>